<evidence type="ECO:0000256" key="7">
    <source>
        <dbReference type="SAM" id="Phobius"/>
    </source>
</evidence>
<dbReference type="PANTHER" id="PTHR33966">
    <property type="entry name" value="PROTEIN ODR-4 HOMOLOG"/>
    <property type="match status" value="1"/>
</dbReference>
<keyword evidence="4 7" id="KW-1133">Transmembrane helix</keyword>
<evidence type="ECO:0000256" key="1">
    <source>
        <dbReference type="ARBA" id="ARBA00004370"/>
    </source>
</evidence>
<evidence type="ECO:0000313" key="8">
    <source>
        <dbReference type="EMBL" id="KJE97509.1"/>
    </source>
</evidence>
<feature type="region of interest" description="Disordered" evidence="6">
    <location>
        <begin position="50"/>
        <end position="86"/>
    </location>
</feature>
<accession>A0A0D2X5B3</accession>
<evidence type="ECO:0000256" key="5">
    <source>
        <dbReference type="ARBA" id="ARBA00023136"/>
    </source>
</evidence>
<dbReference type="AlphaFoldDB" id="A0A0D2X5B3"/>
<dbReference type="GO" id="GO:0008104">
    <property type="term" value="P:intracellular protein localization"/>
    <property type="evidence" value="ECO:0007669"/>
    <property type="project" value="TreeGrafter"/>
</dbReference>
<feature type="compositionally biased region" description="Low complexity" evidence="6">
    <location>
        <begin position="53"/>
        <end position="82"/>
    </location>
</feature>
<dbReference type="PANTHER" id="PTHR33966:SF1">
    <property type="entry name" value="PROTEIN ODR-4 HOMOLOG"/>
    <property type="match status" value="1"/>
</dbReference>
<dbReference type="GO" id="GO:0016020">
    <property type="term" value="C:membrane"/>
    <property type="evidence" value="ECO:0007669"/>
    <property type="project" value="UniProtKB-SubCell"/>
</dbReference>
<comment type="similarity">
    <text evidence="2">Belongs to the ODR-4 family.</text>
</comment>
<evidence type="ECO:0000256" key="2">
    <source>
        <dbReference type="ARBA" id="ARBA00010131"/>
    </source>
</evidence>
<dbReference type="PhylomeDB" id="A0A0D2X5B3"/>
<gene>
    <name evidence="8" type="ORF">CAOG_007356</name>
</gene>
<dbReference type="EMBL" id="KE346374">
    <property type="protein sequence ID" value="KJE97509.1"/>
    <property type="molecule type" value="Genomic_DNA"/>
</dbReference>
<evidence type="ECO:0000313" key="9">
    <source>
        <dbReference type="Proteomes" id="UP000008743"/>
    </source>
</evidence>
<name>A0A0D2X5B3_CAPO3</name>
<evidence type="ECO:0000256" key="3">
    <source>
        <dbReference type="ARBA" id="ARBA00022692"/>
    </source>
</evidence>
<reference evidence="9" key="1">
    <citation type="submission" date="2011-02" db="EMBL/GenBank/DDBJ databases">
        <title>The Genome Sequence of Capsaspora owczarzaki ATCC 30864.</title>
        <authorList>
            <person name="Russ C."/>
            <person name="Cuomo C."/>
            <person name="Burger G."/>
            <person name="Gray M.W."/>
            <person name="Holland P.W.H."/>
            <person name="King N."/>
            <person name="Lang F.B.F."/>
            <person name="Roger A.J."/>
            <person name="Ruiz-Trillo I."/>
            <person name="Young S.K."/>
            <person name="Zeng Q."/>
            <person name="Gargeya S."/>
            <person name="Alvarado L."/>
            <person name="Berlin A."/>
            <person name="Chapman S.B."/>
            <person name="Chen Z."/>
            <person name="Freedman E."/>
            <person name="Gellesch M."/>
            <person name="Goldberg J."/>
            <person name="Griggs A."/>
            <person name="Gujja S."/>
            <person name="Heilman E."/>
            <person name="Heiman D."/>
            <person name="Howarth C."/>
            <person name="Mehta T."/>
            <person name="Neiman D."/>
            <person name="Pearson M."/>
            <person name="Roberts A."/>
            <person name="Saif S."/>
            <person name="Shea T."/>
            <person name="Shenoy N."/>
            <person name="Sisk P."/>
            <person name="Stolte C."/>
            <person name="Sykes S."/>
            <person name="White J."/>
            <person name="Yandava C."/>
            <person name="Haas B."/>
            <person name="Nusbaum C."/>
            <person name="Birren B."/>
        </authorList>
    </citation>
    <scope>NUCLEOTIDE SEQUENCE</scope>
    <source>
        <strain evidence="9">ATCC 30864</strain>
    </source>
</reference>
<comment type="subcellular location">
    <subcellularLocation>
        <location evidence="1">Membrane</location>
    </subcellularLocation>
</comment>
<keyword evidence="9" id="KW-1185">Reference proteome</keyword>
<dbReference type="InParanoid" id="A0A0D2X5B3"/>
<dbReference type="OrthoDB" id="21458at2759"/>
<dbReference type="Pfam" id="PF14778">
    <property type="entry name" value="ODR4-like"/>
    <property type="match status" value="1"/>
</dbReference>
<dbReference type="InterPro" id="IPR029454">
    <property type="entry name" value="ODR-4-like"/>
</dbReference>
<proteinExistence type="inferred from homology"/>
<dbReference type="GO" id="GO:0012505">
    <property type="term" value="C:endomembrane system"/>
    <property type="evidence" value="ECO:0007669"/>
    <property type="project" value="TreeGrafter"/>
</dbReference>
<protein>
    <submittedName>
        <fullName evidence="8">Uncharacterized protein</fullName>
    </submittedName>
</protein>
<sequence length="492" mass="50837">MGRTGIAEEAVETALDQLYAAAPWQLGLLIGQMTAGQRDHIVAIVPTPKDETASATTATTTATEQGAGASKKAAAGKTPASSNATSMQAQIEGIDQEWVVAHARQVRQALPGGIDVVGVYIYAPSDLSLKTSSTAAKLRQLVTAVGANSLNAGEPHAITSERYLVHVCSATKKRIVRTLDVADHRASLATAEWKAQNTFAKFRTISATYHLDSLVPLAGATGDTGMVVSQVIKAFKPVLAQLASAETVFDSTLASTALDTPLPESAKGQSSVTVTIVTALPSFASFNDLKLTSTSIATTTSVSVSGDVYVTAVVHPKATMAEAQQALLSDLVRTTSIRLAYLAEDLADSLAAQADSSAMLVQPSPVRSLFSLPHLPSFPLSDYAYEDDSAEILEQRLSDLFGLKVTALAAASAVEKAGDLSGFLASCSAPAAETKAKSTLTTTDSQVSTITATTKATATPAKQVANAGTLPLPAIVAIIFLLVAVAIGAALR</sequence>
<keyword evidence="3 7" id="KW-0812">Transmembrane</keyword>
<dbReference type="OMA" id="FNEPPRR"/>
<dbReference type="STRING" id="595528.A0A0D2X5B3"/>
<evidence type="ECO:0000256" key="6">
    <source>
        <dbReference type="SAM" id="MobiDB-lite"/>
    </source>
</evidence>
<feature type="transmembrane region" description="Helical" evidence="7">
    <location>
        <begin position="470"/>
        <end position="491"/>
    </location>
</feature>
<organism evidence="8 9">
    <name type="scientific">Capsaspora owczarzaki (strain ATCC 30864)</name>
    <dbReference type="NCBI Taxonomy" id="595528"/>
    <lineage>
        <taxon>Eukaryota</taxon>
        <taxon>Filasterea</taxon>
        <taxon>Capsaspora</taxon>
    </lineage>
</organism>
<dbReference type="eggNOG" id="KOG4703">
    <property type="taxonomic scope" value="Eukaryota"/>
</dbReference>
<dbReference type="Proteomes" id="UP000008743">
    <property type="component" value="Unassembled WGS sequence"/>
</dbReference>
<dbReference type="RefSeq" id="XP_004343215.1">
    <property type="nucleotide sequence ID" value="XM_004343165.2"/>
</dbReference>
<evidence type="ECO:0000256" key="4">
    <source>
        <dbReference type="ARBA" id="ARBA00022989"/>
    </source>
</evidence>
<keyword evidence="5 7" id="KW-0472">Membrane</keyword>